<dbReference type="PANTHER" id="PTHR32523:SF8">
    <property type="entry name" value="DOLICHOL KINASE"/>
    <property type="match status" value="1"/>
</dbReference>
<dbReference type="GO" id="GO:0010276">
    <property type="term" value="F:phytol kinase activity"/>
    <property type="evidence" value="ECO:0007669"/>
    <property type="project" value="UniProtKB-EC"/>
</dbReference>
<reference evidence="20" key="1">
    <citation type="journal article" date="2016" name="Nat. Commun.">
        <title>The Gonium pectorale genome demonstrates co-option of cell cycle regulation during the evolution of multicellularity.</title>
        <authorList>
            <person name="Hanschen E.R."/>
            <person name="Marriage T.N."/>
            <person name="Ferris P.J."/>
            <person name="Hamaji T."/>
            <person name="Toyoda A."/>
            <person name="Fujiyama A."/>
            <person name="Neme R."/>
            <person name="Noguchi H."/>
            <person name="Minakuchi Y."/>
            <person name="Suzuki M."/>
            <person name="Kawai-Toyooka H."/>
            <person name="Smith D.R."/>
            <person name="Sparks H."/>
            <person name="Anderson J."/>
            <person name="Bakaric R."/>
            <person name="Luria V."/>
            <person name="Karger A."/>
            <person name="Kirschner M.W."/>
            <person name="Durand P.M."/>
            <person name="Michod R.E."/>
            <person name="Nozaki H."/>
            <person name="Olson B.J."/>
        </authorList>
    </citation>
    <scope>NUCLEOTIDE SEQUENCE [LARGE SCALE GENOMIC DNA]</scope>
    <source>
        <strain evidence="20">NIES-2863</strain>
    </source>
</reference>
<organism evidence="19 20">
    <name type="scientific">Gonium pectorale</name>
    <name type="common">Green alga</name>
    <dbReference type="NCBI Taxonomy" id="33097"/>
    <lineage>
        <taxon>Eukaryota</taxon>
        <taxon>Viridiplantae</taxon>
        <taxon>Chlorophyta</taxon>
        <taxon>core chlorophytes</taxon>
        <taxon>Chlorophyceae</taxon>
        <taxon>CS clade</taxon>
        <taxon>Chlamydomonadales</taxon>
        <taxon>Volvocaceae</taxon>
        <taxon>Gonium</taxon>
    </lineage>
</organism>
<dbReference type="SUPFAM" id="SSF144232">
    <property type="entry name" value="HIT/MYND zinc finger-like"/>
    <property type="match status" value="1"/>
</dbReference>
<keyword evidence="9" id="KW-0418">Kinase</keyword>
<keyword evidence="10" id="KW-0862">Zinc</keyword>
<evidence type="ECO:0000256" key="6">
    <source>
        <dbReference type="ARBA" id="ARBA00022692"/>
    </source>
</evidence>
<evidence type="ECO:0000256" key="9">
    <source>
        <dbReference type="ARBA" id="ARBA00022777"/>
    </source>
</evidence>
<evidence type="ECO:0000256" key="10">
    <source>
        <dbReference type="ARBA" id="ARBA00022833"/>
    </source>
</evidence>
<evidence type="ECO:0000256" key="14">
    <source>
        <dbReference type="ARBA" id="ARBA00024015"/>
    </source>
</evidence>
<dbReference type="InterPro" id="IPR039606">
    <property type="entry name" value="Phytol/farnesol_kinase"/>
</dbReference>
<evidence type="ECO:0000259" key="18">
    <source>
        <dbReference type="PROSITE" id="PS50865"/>
    </source>
</evidence>
<keyword evidence="20" id="KW-1185">Reference proteome</keyword>
<dbReference type="InterPro" id="IPR002893">
    <property type="entry name" value="Znf_MYND"/>
</dbReference>
<comment type="pathway">
    <text evidence="14">Cofactor biosynthesis; tocopherol biosynthesis.</text>
</comment>
<keyword evidence="7" id="KW-0479">Metal-binding</keyword>
<evidence type="ECO:0000256" key="3">
    <source>
        <dbReference type="ARBA" id="ARBA00022528"/>
    </source>
</evidence>
<keyword evidence="5" id="KW-0808">Transferase</keyword>
<keyword evidence="13" id="KW-0472">Membrane</keyword>
<evidence type="ECO:0000313" key="19">
    <source>
        <dbReference type="EMBL" id="KXZ43802.1"/>
    </source>
</evidence>
<evidence type="ECO:0000256" key="7">
    <source>
        <dbReference type="ARBA" id="ARBA00022723"/>
    </source>
</evidence>
<evidence type="ECO:0000256" key="8">
    <source>
        <dbReference type="ARBA" id="ARBA00022771"/>
    </source>
</evidence>
<gene>
    <name evidence="19" type="ORF">GPECTOR_80g162</name>
</gene>
<evidence type="ECO:0000256" key="11">
    <source>
        <dbReference type="ARBA" id="ARBA00022946"/>
    </source>
</evidence>
<protein>
    <recommendedName>
        <fullName evidence="15">phytol kinase</fullName>
        <ecNumber evidence="15">2.7.1.182</ecNumber>
    </recommendedName>
</protein>
<comment type="subcellular location">
    <subcellularLocation>
        <location evidence="1">Plastid</location>
        <location evidence="1">Chloroplast membrane</location>
        <topology evidence="1">Multi-pass membrane protein</topology>
    </subcellularLocation>
</comment>
<dbReference type="Proteomes" id="UP000075714">
    <property type="component" value="Unassembled WGS sequence"/>
</dbReference>
<dbReference type="PROSITE" id="PS50865">
    <property type="entry name" value="ZF_MYND_2"/>
    <property type="match status" value="1"/>
</dbReference>
<evidence type="ECO:0000256" key="5">
    <source>
        <dbReference type="ARBA" id="ARBA00022679"/>
    </source>
</evidence>
<dbReference type="GO" id="GO:0009507">
    <property type="term" value="C:chloroplast"/>
    <property type="evidence" value="ECO:0007669"/>
    <property type="project" value="UniProtKB-SubCell"/>
</dbReference>
<dbReference type="GO" id="GO:0016020">
    <property type="term" value="C:membrane"/>
    <property type="evidence" value="ECO:0007669"/>
    <property type="project" value="UniProtKB-SubCell"/>
</dbReference>
<accession>A0A150G1Q5</accession>
<feature type="domain" description="MYND-type" evidence="18">
    <location>
        <begin position="632"/>
        <end position="684"/>
    </location>
</feature>
<evidence type="ECO:0000313" key="20">
    <source>
        <dbReference type="Proteomes" id="UP000075714"/>
    </source>
</evidence>
<comment type="caution">
    <text evidence="19">The sequence shown here is derived from an EMBL/GenBank/DDBJ whole genome shotgun (WGS) entry which is preliminary data.</text>
</comment>
<keyword evidence="6" id="KW-0812">Transmembrane</keyword>
<evidence type="ECO:0000256" key="16">
    <source>
        <dbReference type="ARBA" id="ARBA00048889"/>
    </source>
</evidence>
<keyword evidence="3" id="KW-0150">Chloroplast</keyword>
<keyword evidence="11" id="KW-0809">Transit peptide</keyword>
<evidence type="ECO:0000256" key="1">
    <source>
        <dbReference type="ARBA" id="ARBA00004508"/>
    </source>
</evidence>
<evidence type="ECO:0000256" key="4">
    <source>
        <dbReference type="ARBA" id="ARBA00022640"/>
    </source>
</evidence>
<evidence type="ECO:0000256" key="2">
    <source>
        <dbReference type="ARBA" id="ARBA00010794"/>
    </source>
</evidence>
<dbReference type="Gene3D" id="6.10.140.2220">
    <property type="match status" value="1"/>
</dbReference>
<evidence type="ECO:0000256" key="13">
    <source>
        <dbReference type="ARBA" id="ARBA00023136"/>
    </source>
</evidence>
<sequence>MRLPFKEFGVEKGSEEWLRASVASGCLAVAGHILFGQADGPGAYTRLSSLLRSHSLQAASRQLAEAANHLAVLEPGQGSAAWISARAAPLVDLICILIVTVMAGKLFGHGGEPQLPASLLELLAALEDSWALEHAGRTLLLLAPRTELNLSHTFRRFVWAVEGLSCLCIRYAVASTAAGSSIAAGDAADAAAASGTGIAGVASRLRLLLSGRCLRHAVLTLGVVGLCAADGGPDYGLPGQLRVGLQRAPIETLDTAVRNALLLLRAQTEVAQLPGGRSGGLAFALRAGAAALQRLPLELQDDCAGHRWVAALAVTSLVTAAGLLPSSPPASPERSMADWEGWWQLAGGACAAAPWLMPSDLKALGQHVAEGLYRACDDDPSALPPAPAPEVAAALRGGALACLERLMRCAGREPGGPHADVLRALVIHHNGFLWHYLAPLLAYGDPHRAAALVATVGKLLRLVVAQGPGVLRPGLHLETNWACVRAVCGLVADAAVAHGPLVRGLAAELEVGAEVDGDKVRSDLLSFTAWEWLPPVAAVTTASASPATGDDGGWAGWLMSEVGVVPLLGHAMELAWDEDSGLLDPFVVVLVTACGAVAALYGGEAVPPPAAGLIPARAPPLLLPPAEARCVVRTCANPACTNLEGDSEADLRLLACRLCRAAEYCGQACQRAHWRAARGHREMCARTFAVPVQGLVGAEGAGGPAG</sequence>
<evidence type="ECO:0000256" key="17">
    <source>
        <dbReference type="PROSITE-ProRule" id="PRU00134"/>
    </source>
</evidence>
<dbReference type="AlphaFoldDB" id="A0A150G1Q5"/>
<keyword evidence="12" id="KW-1133">Transmembrane helix</keyword>
<evidence type="ECO:0000256" key="15">
    <source>
        <dbReference type="ARBA" id="ARBA00039024"/>
    </source>
</evidence>
<dbReference type="GO" id="GO:0008270">
    <property type="term" value="F:zinc ion binding"/>
    <property type="evidence" value="ECO:0007669"/>
    <property type="project" value="UniProtKB-KW"/>
</dbReference>
<comment type="catalytic activity">
    <reaction evidence="16">
        <text>phytol + CTP = phytyl phosphate + CDP + H(+)</text>
        <dbReference type="Rhea" id="RHEA:38055"/>
        <dbReference type="ChEBI" id="CHEBI:15378"/>
        <dbReference type="ChEBI" id="CHEBI:17327"/>
        <dbReference type="ChEBI" id="CHEBI:37563"/>
        <dbReference type="ChEBI" id="CHEBI:58069"/>
        <dbReference type="ChEBI" id="CHEBI:75483"/>
        <dbReference type="EC" id="2.7.1.182"/>
    </reaction>
</comment>
<keyword evidence="8 17" id="KW-0863">Zinc-finger</keyword>
<dbReference type="PANTHER" id="PTHR32523">
    <property type="entry name" value="PHYTOL KINASE 1, CHLOROPLASTIC"/>
    <property type="match status" value="1"/>
</dbReference>
<name>A0A150G1Q5_GONPE</name>
<dbReference type="EMBL" id="LSYV01000081">
    <property type="protein sequence ID" value="KXZ43802.1"/>
    <property type="molecule type" value="Genomic_DNA"/>
</dbReference>
<dbReference type="OrthoDB" id="265717at2759"/>
<dbReference type="Pfam" id="PF01753">
    <property type="entry name" value="zf-MYND"/>
    <property type="match status" value="1"/>
</dbReference>
<comment type="similarity">
    <text evidence="2">Belongs to the polyprenol kinase family.</text>
</comment>
<dbReference type="EC" id="2.7.1.182" evidence="15"/>
<evidence type="ECO:0000256" key="12">
    <source>
        <dbReference type="ARBA" id="ARBA00022989"/>
    </source>
</evidence>
<keyword evidence="4" id="KW-0934">Plastid</keyword>
<proteinExistence type="inferred from homology"/>